<comment type="caution">
    <text evidence="1">The sequence shown here is derived from an EMBL/GenBank/DDBJ whole genome shotgun (WGS) entry which is preliminary data.</text>
</comment>
<accession>A0A822YDX4</accession>
<gene>
    <name evidence="1" type="ORF">HUJ06_031179</name>
</gene>
<dbReference type="AlphaFoldDB" id="A0A822YDX4"/>
<name>A0A822YDX4_NELNU</name>
<sequence>MHISGLQDHLKAKQFRTADCPMWPELCDIYGDTTVVGGITLSTAQGDVKTNHEEADEDSDKASFVDGLESVPMTLLHDSTQDLPTINDGCI</sequence>
<proteinExistence type="predicted"/>
<reference evidence="1 2" key="1">
    <citation type="journal article" date="2020" name="Mol. Biol. Evol.">
        <title>Distinct Expression and Methylation Patterns for Genes with Different Fates following a Single Whole-Genome Duplication in Flowering Plants.</title>
        <authorList>
            <person name="Shi T."/>
            <person name="Rahmani R.S."/>
            <person name="Gugger P.F."/>
            <person name="Wang M."/>
            <person name="Li H."/>
            <person name="Zhang Y."/>
            <person name="Li Z."/>
            <person name="Wang Q."/>
            <person name="Van de Peer Y."/>
            <person name="Marchal K."/>
            <person name="Chen J."/>
        </authorList>
    </citation>
    <scope>NUCLEOTIDE SEQUENCE [LARGE SCALE GENOMIC DNA]</scope>
    <source>
        <tissue evidence="1">Leaf</tissue>
    </source>
</reference>
<evidence type="ECO:0000313" key="1">
    <source>
        <dbReference type="EMBL" id="DAD29711.1"/>
    </source>
</evidence>
<dbReference type="EMBL" id="DUZY01000002">
    <property type="protein sequence ID" value="DAD29711.1"/>
    <property type="molecule type" value="Genomic_DNA"/>
</dbReference>
<keyword evidence="2" id="KW-1185">Reference proteome</keyword>
<protein>
    <submittedName>
        <fullName evidence="1">Uncharacterized protein</fullName>
    </submittedName>
</protein>
<dbReference type="Proteomes" id="UP000607653">
    <property type="component" value="Unassembled WGS sequence"/>
</dbReference>
<organism evidence="1 2">
    <name type="scientific">Nelumbo nucifera</name>
    <name type="common">Sacred lotus</name>
    <dbReference type="NCBI Taxonomy" id="4432"/>
    <lineage>
        <taxon>Eukaryota</taxon>
        <taxon>Viridiplantae</taxon>
        <taxon>Streptophyta</taxon>
        <taxon>Embryophyta</taxon>
        <taxon>Tracheophyta</taxon>
        <taxon>Spermatophyta</taxon>
        <taxon>Magnoliopsida</taxon>
        <taxon>Proteales</taxon>
        <taxon>Nelumbonaceae</taxon>
        <taxon>Nelumbo</taxon>
    </lineage>
</organism>
<evidence type="ECO:0000313" key="2">
    <source>
        <dbReference type="Proteomes" id="UP000607653"/>
    </source>
</evidence>